<dbReference type="STRING" id="310781.SAMN05216259_109196"/>
<evidence type="ECO:0000256" key="1">
    <source>
        <dbReference type="ARBA" id="ARBA00022450"/>
    </source>
</evidence>
<name>A0A1H0J1X4_9ACTN</name>
<proteinExistence type="predicted"/>
<keyword evidence="5" id="KW-1185">Reference proteome</keyword>
<reference evidence="4 5" key="1">
    <citation type="submission" date="2016-10" db="EMBL/GenBank/DDBJ databases">
        <authorList>
            <person name="de Groot N.N."/>
        </authorList>
    </citation>
    <scope>NUCLEOTIDE SEQUENCE [LARGE SCALE GENOMIC DNA]</scope>
    <source>
        <strain evidence="4 5">CGMCC 4.2022</strain>
    </source>
</reference>
<dbReference type="PROSITE" id="PS50075">
    <property type="entry name" value="CARRIER"/>
    <property type="match status" value="1"/>
</dbReference>
<evidence type="ECO:0000313" key="5">
    <source>
        <dbReference type="Proteomes" id="UP000199341"/>
    </source>
</evidence>
<dbReference type="SUPFAM" id="SSF47336">
    <property type="entry name" value="ACP-like"/>
    <property type="match status" value="1"/>
</dbReference>
<accession>A0A1H0J1X4</accession>
<sequence length="106" mass="11862">MEHAMSELAAAVEQLSSLPRSERSEFLENIVVGEFKDVLLMGGDEDFPIDQSYFTLGFTSLRLMEVKANLEKVFGRTISTNVMFNSPTVEKLVEYLADEVLGDLIP</sequence>
<feature type="domain" description="Carrier" evidence="3">
    <location>
        <begin position="22"/>
        <end position="100"/>
    </location>
</feature>
<dbReference type="InterPro" id="IPR020806">
    <property type="entry name" value="PKS_PP-bd"/>
</dbReference>
<dbReference type="AlphaFoldDB" id="A0A1H0J1X4"/>
<evidence type="ECO:0000313" key="4">
    <source>
        <dbReference type="EMBL" id="SDO37371.1"/>
    </source>
</evidence>
<evidence type="ECO:0000256" key="2">
    <source>
        <dbReference type="ARBA" id="ARBA00022553"/>
    </source>
</evidence>
<dbReference type="SMART" id="SM00823">
    <property type="entry name" value="PKS_PP"/>
    <property type="match status" value="1"/>
</dbReference>
<dbReference type="InterPro" id="IPR009081">
    <property type="entry name" value="PP-bd_ACP"/>
</dbReference>
<keyword evidence="2" id="KW-0597">Phosphoprotein</keyword>
<gene>
    <name evidence="4" type="ORF">SAMN05216259_109196</name>
</gene>
<dbReference type="Proteomes" id="UP000199341">
    <property type="component" value="Unassembled WGS sequence"/>
</dbReference>
<keyword evidence="1" id="KW-0596">Phosphopantetheine</keyword>
<dbReference type="Gene3D" id="1.10.1200.10">
    <property type="entry name" value="ACP-like"/>
    <property type="match status" value="1"/>
</dbReference>
<dbReference type="GO" id="GO:0031177">
    <property type="term" value="F:phosphopantetheine binding"/>
    <property type="evidence" value="ECO:0007669"/>
    <property type="project" value="InterPro"/>
</dbReference>
<dbReference type="InterPro" id="IPR036736">
    <property type="entry name" value="ACP-like_sf"/>
</dbReference>
<protein>
    <submittedName>
        <fullName evidence="4">Phosphopantetheine attachment site</fullName>
    </submittedName>
</protein>
<evidence type="ECO:0000259" key="3">
    <source>
        <dbReference type="PROSITE" id="PS50075"/>
    </source>
</evidence>
<dbReference type="Pfam" id="PF00550">
    <property type="entry name" value="PP-binding"/>
    <property type="match status" value="1"/>
</dbReference>
<dbReference type="GO" id="GO:0017000">
    <property type="term" value="P:antibiotic biosynthetic process"/>
    <property type="evidence" value="ECO:0007669"/>
    <property type="project" value="UniProtKB-ARBA"/>
</dbReference>
<organism evidence="4 5">
    <name type="scientific">Actinacidiphila guanduensis</name>
    <dbReference type="NCBI Taxonomy" id="310781"/>
    <lineage>
        <taxon>Bacteria</taxon>
        <taxon>Bacillati</taxon>
        <taxon>Actinomycetota</taxon>
        <taxon>Actinomycetes</taxon>
        <taxon>Kitasatosporales</taxon>
        <taxon>Streptomycetaceae</taxon>
        <taxon>Actinacidiphila</taxon>
    </lineage>
</organism>
<dbReference type="EMBL" id="FNIE01000009">
    <property type="protein sequence ID" value="SDO37371.1"/>
    <property type="molecule type" value="Genomic_DNA"/>
</dbReference>